<feature type="compositionally biased region" description="Basic and acidic residues" evidence="1">
    <location>
        <begin position="92"/>
        <end position="105"/>
    </location>
</feature>
<reference evidence="3" key="1">
    <citation type="submission" date="2021-03" db="EMBL/GenBank/DDBJ databases">
        <title>Evolutionary innovations through gain and loss of genes in the ectomycorrhizal Boletales.</title>
        <authorList>
            <person name="Wu G."/>
            <person name="Miyauchi S."/>
            <person name="Morin E."/>
            <person name="Yang Z.-L."/>
            <person name="Xu J."/>
            <person name="Martin F.M."/>
        </authorList>
    </citation>
    <scope>NUCLEOTIDE SEQUENCE</scope>
    <source>
        <strain evidence="3">BR01</strain>
    </source>
</reference>
<keyword evidence="2" id="KW-0812">Transmembrane</keyword>
<name>A0A8I2YK37_9AGAM</name>
<feature type="region of interest" description="Disordered" evidence="1">
    <location>
        <begin position="79"/>
        <end position="105"/>
    </location>
</feature>
<feature type="transmembrane region" description="Helical" evidence="2">
    <location>
        <begin position="28"/>
        <end position="53"/>
    </location>
</feature>
<keyword evidence="2" id="KW-1133">Transmembrane helix</keyword>
<dbReference type="Proteomes" id="UP000683000">
    <property type="component" value="Unassembled WGS sequence"/>
</dbReference>
<protein>
    <submittedName>
        <fullName evidence="3">Uncharacterized protein</fullName>
    </submittedName>
</protein>
<dbReference type="EMBL" id="JAGFBS010000023">
    <property type="protein sequence ID" value="KAG6373227.1"/>
    <property type="molecule type" value="Genomic_DNA"/>
</dbReference>
<keyword evidence="2" id="KW-0472">Membrane</keyword>
<gene>
    <name evidence="3" type="ORF">JVT61DRAFT_6852</name>
</gene>
<accession>A0A8I2YK37</accession>
<organism evidence="3 4">
    <name type="scientific">Boletus reticuloceps</name>
    <dbReference type="NCBI Taxonomy" id="495285"/>
    <lineage>
        <taxon>Eukaryota</taxon>
        <taxon>Fungi</taxon>
        <taxon>Dikarya</taxon>
        <taxon>Basidiomycota</taxon>
        <taxon>Agaricomycotina</taxon>
        <taxon>Agaricomycetes</taxon>
        <taxon>Agaricomycetidae</taxon>
        <taxon>Boletales</taxon>
        <taxon>Boletineae</taxon>
        <taxon>Boletaceae</taxon>
        <taxon>Boletoideae</taxon>
        <taxon>Boletus</taxon>
    </lineage>
</organism>
<evidence type="ECO:0000313" key="4">
    <source>
        <dbReference type="Proteomes" id="UP000683000"/>
    </source>
</evidence>
<evidence type="ECO:0000313" key="3">
    <source>
        <dbReference type="EMBL" id="KAG6373227.1"/>
    </source>
</evidence>
<evidence type="ECO:0000256" key="2">
    <source>
        <dbReference type="SAM" id="Phobius"/>
    </source>
</evidence>
<proteinExistence type="predicted"/>
<evidence type="ECO:0000256" key="1">
    <source>
        <dbReference type="SAM" id="MobiDB-lite"/>
    </source>
</evidence>
<comment type="caution">
    <text evidence="3">The sequence shown here is derived from an EMBL/GenBank/DDBJ whole genome shotgun (WGS) entry which is preliminary data.</text>
</comment>
<sequence>MRSWKSSSATSWTDAGMSRSGLPSVSSIAMHFLPVLLATLTVLPNIIIIQLAAVHLARFKKQRDEIERTQAERLLHDDSIELTGSAESHQTLGRDVHASSHMPDF</sequence>
<feature type="compositionally biased region" description="Polar residues" evidence="1">
    <location>
        <begin position="1"/>
        <end position="13"/>
    </location>
</feature>
<feature type="region of interest" description="Disordered" evidence="1">
    <location>
        <begin position="1"/>
        <end position="20"/>
    </location>
</feature>
<keyword evidence="4" id="KW-1185">Reference proteome</keyword>
<dbReference type="AlphaFoldDB" id="A0A8I2YK37"/>